<dbReference type="InterPro" id="IPR003961">
    <property type="entry name" value="FN3_dom"/>
</dbReference>
<feature type="domain" description="Fibronectin type-III" evidence="6">
    <location>
        <begin position="233"/>
        <end position="328"/>
    </location>
</feature>
<dbReference type="GO" id="GO:0007156">
    <property type="term" value="P:homophilic cell adhesion via plasma membrane adhesion molecules"/>
    <property type="evidence" value="ECO:0007669"/>
    <property type="project" value="InterPro"/>
</dbReference>
<dbReference type="InterPro" id="IPR002126">
    <property type="entry name" value="Cadherin-like_dom"/>
</dbReference>
<feature type="signal peptide" evidence="4">
    <location>
        <begin position="1"/>
        <end position="28"/>
    </location>
</feature>
<evidence type="ECO:0000313" key="8">
    <source>
        <dbReference type="WBParaSite" id="PSAMB.scaffold484size49626.g6207.t1"/>
    </source>
</evidence>
<feature type="domain" description="Cadherin" evidence="5">
    <location>
        <begin position="131"/>
        <end position="256"/>
    </location>
</feature>
<dbReference type="Gene3D" id="2.60.220.50">
    <property type="match status" value="1"/>
</dbReference>
<dbReference type="InterPro" id="IPR015919">
    <property type="entry name" value="Cadherin-like_sf"/>
</dbReference>
<feature type="transmembrane region" description="Helical" evidence="3">
    <location>
        <begin position="741"/>
        <end position="761"/>
    </location>
</feature>
<dbReference type="InterPro" id="IPR046338">
    <property type="entry name" value="GAIN_dom_sf"/>
</dbReference>
<feature type="transmembrane region" description="Helical" evidence="3">
    <location>
        <begin position="706"/>
        <end position="729"/>
    </location>
</feature>
<dbReference type="Gene3D" id="4.10.1240.10">
    <property type="entry name" value="GPCR, family 2, extracellular hormone receptor domain"/>
    <property type="match status" value="1"/>
</dbReference>
<keyword evidence="4" id="KW-0732">Signal</keyword>
<dbReference type="AlphaFoldDB" id="A0A914WRB9"/>
<feature type="chain" id="PRO_5037724210" evidence="4">
    <location>
        <begin position="29"/>
        <end position="1068"/>
    </location>
</feature>
<dbReference type="PROSITE" id="PS50268">
    <property type="entry name" value="CADHERIN_2"/>
    <property type="match status" value="1"/>
</dbReference>
<feature type="transmembrane region" description="Helical" evidence="3">
    <location>
        <begin position="864"/>
        <end position="887"/>
    </location>
</feature>
<dbReference type="Proteomes" id="UP000887566">
    <property type="component" value="Unplaced"/>
</dbReference>
<dbReference type="InterPro" id="IPR036116">
    <property type="entry name" value="FN3_sf"/>
</dbReference>
<dbReference type="GO" id="GO:0005509">
    <property type="term" value="F:calcium ion binding"/>
    <property type="evidence" value="ECO:0007669"/>
    <property type="project" value="UniProtKB-UniRule"/>
</dbReference>
<feature type="compositionally biased region" description="Basic and acidic residues" evidence="2">
    <location>
        <begin position="1041"/>
        <end position="1050"/>
    </location>
</feature>
<feature type="transmembrane region" description="Helical" evidence="3">
    <location>
        <begin position="920"/>
        <end position="945"/>
    </location>
</feature>
<keyword evidence="3" id="KW-0472">Membrane</keyword>
<dbReference type="CDD" id="cd11304">
    <property type="entry name" value="Cadherin_repeat"/>
    <property type="match status" value="1"/>
</dbReference>
<evidence type="ECO:0000313" key="7">
    <source>
        <dbReference type="Proteomes" id="UP000887566"/>
    </source>
</evidence>
<evidence type="ECO:0000259" key="6">
    <source>
        <dbReference type="PROSITE" id="PS50853"/>
    </source>
</evidence>
<feature type="region of interest" description="Disordered" evidence="2">
    <location>
        <begin position="980"/>
        <end position="1068"/>
    </location>
</feature>
<dbReference type="WBParaSite" id="PSAMB.scaffold484size49626.g6207.t1">
    <property type="protein sequence ID" value="PSAMB.scaffold484size49626.g6207.t1"/>
    <property type="gene ID" value="PSAMB.scaffold484size49626.g6207"/>
</dbReference>
<keyword evidence="3" id="KW-0812">Transmembrane</keyword>
<sequence length="1068" mass="118257">MLRGSSKRDAASISILYLLCFLLTYAAGDNKARIYEDAPAATPLTFDKELYEHLLLYRSCFGQLQHDESPEANLIEFDSERWELILTAQLSLPVGTTFRVVVRLLCADNLVKSFDIYVSVSRRNTFAPEFAQEIYDFYVPATTSLGMEVGRAQAKDRDSIVYNAQFSMDLFSESGADSLFDLHPNGSIVLKRENLAGFPVYDPIKLTAVACDFGSPKLCSDVVIMITPVTVTAPRNVQVNMATDEYQIFEWSPPTFGQANSYRVVIGIADKDDNFIVTKMNATEMGSVKRLMTQQRLGLLTNYTLRIYSTDAKGETPSEKLHFQVVANTLNCSGECDVGGRPACYYAMPGTIEPQQYWDMSGPRCVCYDGYFGHKCHHIDSCPQQTIGETIGRMVWNETSVNGTARIACPYGPAGYTLHRRCSWDRDEERPVWEKPMAIDVASCRKKNGLLTHMGVLNNYVDRAKTISTAMDTLVEFLEPVLAAAALDADIGRHMIGVIDNAMRRNWSELTANATDAGARLPALMITYASLLEQESVAGRVHNLSSKGHSMHLAATLWDDEIGNRTLFLGPDCFVILPPANAYPKENHYPECFIGIWMRNGTFYPVADTSKPVLEMTLKQSNHTTLTEPVVFGFRATREDKNFTCVLLDKNTQQWSREGVRTVTQNDSNGFIVCGTVHLSSFTIIPEEEPVFEPSSVLIGSELYEWLPFLSSSFVALCCFGLLFCGTLSNLFCGRPFQSTSIALLCVVLLLNAAFAIGSIWSSFLDDERPCWLLALFIRFAVIATVMLLSVLAATLHSQVGQMRQLSRTSTRSPKFRYSFTTSSCYNATAIALSAALVGISVLLKESSFSPVSRKECLPTASNTSIFIALFIGPTLITALVAFLLLLDTMKQSFEIRRKQQTQPTAQKIIEPSAFRQTTLCALVAAAAFVLVWVCCVSEVCGTGWPMEYVFGGGQAIFAISLILFICGADNISRQTGQIFAQQQQQSDRSSATNSMDRRRESSTRKRTDGGKDSPLLIRSSTALREESESTLSNSATKEPLLNEHNRDSPDAPTNNNNNRFAPIVSVV</sequence>
<dbReference type="Gene3D" id="2.60.40.60">
    <property type="entry name" value="Cadherins"/>
    <property type="match status" value="1"/>
</dbReference>
<evidence type="ECO:0000256" key="3">
    <source>
        <dbReference type="SAM" id="Phobius"/>
    </source>
</evidence>
<dbReference type="PANTHER" id="PTHR12011">
    <property type="entry name" value="ADHESION G-PROTEIN COUPLED RECEPTOR"/>
    <property type="match status" value="1"/>
</dbReference>
<feature type="transmembrane region" description="Helical" evidence="3">
    <location>
        <begin position="818"/>
        <end position="844"/>
    </location>
</feature>
<feature type="transmembrane region" description="Helical" evidence="3">
    <location>
        <begin position="773"/>
        <end position="797"/>
    </location>
</feature>
<dbReference type="InterPro" id="IPR036445">
    <property type="entry name" value="GPCR_2_extracell_dom_sf"/>
</dbReference>
<keyword evidence="7" id="KW-1185">Reference proteome</keyword>
<dbReference type="Gene3D" id="1.20.1070.10">
    <property type="entry name" value="Rhodopsin 7-helix transmembrane proteins"/>
    <property type="match status" value="1"/>
</dbReference>
<dbReference type="GO" id="GO:0004930">
    <property type="term" value="F:G protein-coupled receptor activity"/>
    <property type="evidence" value="ECO:0007669"/>
    <property type="project" value="InterPro"/>
</dbReference>
<feature type="transmembrane region" description="Helical" evidence="3">
    <location>
        <begin position="951"/>
        <end position="969"/>
    </location>
</feature>
<feature type="compositionally biased region" description="Basic and acidic residues" evidence="2">
    <location>
        <begin position="996"/>
        <end position="1012"/>
    </location>
</feature>
<protein>
    <submittedName>
        <fullName evidence="8">Uncharacterized protein</fullName>
    </submittedName>
</protein>
<dbReference type="SUPFAM" id="SSF49265">
    <property type="entry name" value="Fibronectin type III"/>
    <property type="match status" value="1"/>
</dbReference>
<dbReference type="PANTHER" id="PTHR12011:SF347">
    <property type="entry name" value="FI21270P1-RELATED"/>
    <property type="match status" value="1"/>
</dbReference>
<evidence type="ECO:0000259" key="5">
    <source>
        <dbReference type="PROSITE" id="PS50268"/>
    </source>
</evidence>
<proteinExistence type="predicted"/>
<dbReference type="PROSITE" id="PS50853">
    <property type="entry name" value="FN3"/>
    <property type="match status" value="1"/>
</dbReference>
<dbReference type="SUPFAM" id="SSF49313">
    <property type="entry name" value="Cadherin-like"/>
    <property type="match status" value="1"/>
</dbReference>
<evidence type="ECO:0000256" key="1">
    <source>
        <dbReference type="PROSITE-ProRule" id="PRU00043"/>
    </source>
</evidence>
<name>A0A914WRB9_9BILA</name>
<reference evidence="8" key="1">
    <citation type="submission" date="2022-11" db="UniProtKB">
        <authorList>
            <consortium name="WormBaseParasite"/>
        </authorList>
    </citation>
    <scope>IDENTIFICATION</scope>
</reference>
<evidence type="ECO:0000256" key="2">
    <source>
        <dbReference type="SAM" id="MobiDB-lite"/>
    </source>
</evidence>
<dbReference type="GO" id="GO:0005886">
    <property type="term" value="C:plasma membrane"/>
    <property type="evidence" value="ECO:0007669"/>
    <property type="project" value="TreeGrafter"/>
</dbReference>
<evidence type="ECO:0000256" key="4">
    <source>
        <dbReference type="SAM" id="SignalP"/>
    </source>
</evidence>
<keyword evidence="1" id="KW-0106">Calcium</keyword>
<accession>A0A914WRB9</accession>
<organism evidence="7 8">
    <name type="scientific">Plectus sambesii</name>
    <dbReference type="NCBI Taxonomy" id="2011161"/>
    <lineage>
        <taxon>Eukaryota</taxon>
        <taxon>Metazoa</taxon>
        <taxon>Ecdysozoa</taxon>
        <taxon>Nematoda</taxon>
        <taxon>Chromadorea</taxon>
        <taxon>Plectida</taxon>
        <taxon>Plectina</taxon>
        <taxon>Plectoidea</taxon>
        <taxon>Plectidae</taxon>
        <taxon>Plectus</taxon>
    </lineage>
</organism>
<keyword evidence="3" id="KW-1133">Transmembrane helix</keyword>